<keyword evidence="11" id="KW-1185">Reference proteome</keyword>
<evidence type="ECO:0000256" key="3">
    <source>
        <dbReference type="ARBA" id="ARBA00022452"/>
    </source>
</evidence>
<keyword evidence="6 7" id="KW-0998">Cell outer membrane</keyword>
<dbReference type="InterPro" id="IPR011662">
    <property type="entry name" value="Secretin/TonB_short_N"/>
</dbReference>
<dbReference type="InterPro" id="IPR039426">
    <property type="entry name" value="TonB-dep_rcpt-like"/>
</dbReference>
<evidence type="ECO:0000256" key="1">
    <source>
        <dbReference type="ARBA" id="ARBA00004571"/>
    </source>
</evidence>
<keyword evidence="3 7" id="KW-1134">Transmembrane beta strand</keyword>
<dbReference type="NCBIfam" id="TIGR04057">
    <property type="entry name" value="SusC_RagA_signa"/>
    <property type="match status" value="1"/>
</dbReference>
<dbReference type="AlphaFoldDB" id="A0A916JFP5"/>
<comment type="similarity">
    <text evidence="7">Belongs to the TonB-dependent receptor family.</text>
</comment>
<protein>
    <submittedName>
        <fullName evidence="10">TonB-dependent receptor P3</fullName>
    </submittedName>
</protein>
<feature type="domain" description="Secretin/TonB short N-terminal" evidence="8">
    <location>
        <begin position="71"/>
        <end position="117"/>
    </location>
</feature>
<evidence type="ECO:0000313" key="10">
    <source>
        <dbReference type="EMBL" id="CAG5008888.1"/>
    </source>
</evidence>
<evidence type="ECO:0000259" key="8">
    <source>
        <dbReference type="Pfam" id="PF07660"/>
    </source>
</evidence>
<comment type="subcellular location">
    <subcellularLocation>
        <location evidence="1 7">Cell outer membrane</location>
        <topology evidence="1 7">Multi-pass membrane protein</topology>
    </subcellularLocation>
</comment>
<sequence length="1100" mass="120243">MKKYIINRRIILLTMKFGFFPIIMLWICMGVVNAGKVSGQELLQQHVSLNVYEKSVRSVLKDIEKQTKARFVYSTQVISASQKVTLRVSGVSLSSALQDLLSPLNLTYKVSGPHIVLDKAPNGEEEKKVAAHTGRRIKGVVTDEKNEAMPGVSIVVKGTQQGTVTDATGSYQLDADESAVLIFSYIGYVSQEVKVGNLSSLHIRLAIDTKSLNEVLVIGYGSTTRRDLTGSVSSISSKDFKNHPMNDFSQVLQGRAPGIAVTNTTGAPGQLAKIRIRGANSATGSNDPLIIVDGIPATYEINVNDIKSVEILKDASATAIYGSRGANGVILITTLRGDSGAPRITLTSNVGISKVRKMYDLLEAADYAALANITYGSPKFTTDQISAFRQNGGTDWQKEIFRTGLSQNYQVSVSGGSDKVKYLVSGNLIDEKGTLINTDRKKYSFRTNLNADFGKRLTMGFDINFQRNERNNPDMGNGGSKANPIFQSLLWSPTSSVYNADGTYNKADPYGALGQNPVLLAKEPVDKVYTQVISLNTNLKYQILEGLSVSGIASLSKTSAEGRSAINAQLSTSTSATRTFDDRLNWQVDGLVNYEKNFFAKHSLSATGGVEAFVTQSDNFSTTAAGITDYYNLGTSSSVSSTSGYGYASLLSYFGRLNYNFAGKYFITATYRADGSSKFRDENKWGFFPSTAVSWLASEEDFVKNLNVFDNLKIRASWGITGNQAVKSYATLSSLGTTRYAFGSSTRYSGTRPSSPANTSLRWEETTQMDVGIDFSILKNKLSGSFDFFSKKTEGVLLNKPIALYDGGYNTLLNVGRIDNKGFELSLDYRAVEVRNFGWAVNFNFTTLRNKVVNLGPDTKIFGALYGSGIMNTSAFVLQAGNPMGSFWGMRYLGIWSEAESDQAMAFGNKPGDSKYQDINNDKIINASDYQIIGNSNPKFSWGLNNAFTYKNWALDVLIQGVEGRKVYNMTYATAAVLVPDSRTITLQEAADIWTPSNQDAQWPAVSTTNTNYMNSSRWLQDGSYVKVRNISINYTIPRRVTKVGDIKLSLSGQNLFTITRYQGFDPEVSSSGNSDLDSGIDFGVYPTSKLITAGLMLNF</sequence>
<comment type="caution">
    <text evidence="10">The sequence shown here is derived from an EMBL/GenBank/DDBJ whole genome shotgun (WGS) entry which is preliminary data.</text>
</comment>
<name>A0A916JFP5_9BACT</name>
<keyword evidence="4 7" id="KW-0812">Transmembrane</keyword>
<dbReference type="SUPFAM" id="SSF56935">
    <property type="entry name" value="Porins"/>
    <property type="match status" value="1"/>
</dbReference>
<gene>
    <name evidence="10" type="ORF">DYBT9275_04378</name>
</gene>
<keyword evidence="2 7" id="KW-0813">Transport</keyword>
<dbReference type="Pfam" id="PF07660">
    <property type="entry name" value="STN"/>
    <property type="match status" value="1"/>
</dbReference>
<dbReference type="InterPro" id="IPR023997">
    <property type="entry name" value="TonB-dep_OMP_SusC/RagA_CS"/>
</dbReference>
<dbReference type="GO" id="GO:0009279">
    <property type="term" value="C:cell outer membrane"/>
    <property type="evidence" value="ECO:0007669"/>
    <property type="project" value="UniProtKB-SubCell"/>
</dbReference>
<evidence type="ECO:0000256" key="5">
    <source>
        <dbReference type="ARBA" id="ARBA00023136"/>
    </source>
</evidence>
<dbReference type="InterPro" id="IPR023996">
    <property type="entry name" value="TonB-dep_OMP_SusC/RagA"/>
</dbReference>
<dbReference type="InterPro" id="IPR037066">
    <property type="entry name" value="Plug_dom_sf"/>
</dbReference>
<dbReference type="Pfam" id="PF07715">
    <property type="entry name" value="Plug"/>
    <property type="match status" value="1"/>
</dbReference>
<evidence type="ECO:0000313" key="11">
    <source>
        <dbReference type="Proteomes" id="UP000680038"/>
    </source>
</evidence>
<keyword evidence="5 7" id="KW-0472">Membrane</keyword>
<dbReference type="PROSITE" id="PS52016">
    <property type="entry name" value="TONB_DEPENDENT_REC_3"/>
    <property type="match status" value="1"/>
</dbReference>
<reference evidence="10" key="1">
    <citation type="submission" date="2021-04" db="EMBL/GenBank/DDBJ databases">
        <authorList>
            <person name="Rodrigo-Torres L."/>
            <person name="Arahal R. D."/>
            <person name="Lucena T."/>
        </authorList>
    </citation>
    <scope>NUCLEOTIDE SEQUENCE</scope>
    <source>
        <strain evidence="10">CECT 9275</strain>
    </source>
</reference>
<dbReference type="Pfam" id="PF13715">
    <property type="entry name" value="CarbopepD_reg_2"/>
    <property type="match status" value="1"/>
</dbReference>
<organism evidence="10 11">
    <name type="scientific">Dyadobacter helix</name>
    <dbReference type="NCBI Taxonomy" id="2822344"/>
    <lineage>
        <taxon>Bacteria</taxon>
        <taxon>Pseudomonadati</taxon>
        <taxon>Bacteroidota</taxon>
        <taxon>Cytophagia</taxon>
        <taxon>Cytophagales</taxon>
        <taxon>Spirosomataceae</taxon>
        <taxon>Dyadobacter</taxon>
    </lineage>
</organism>
<dbReference type="RefSeq" id="WP_215240755.1">
    <property type="nucleotide sequence ID" value="NZ_CAJRAF010000002.1"/>
</dbReference>
<keyword evidence="10" id="KW-0675">Receptor</keyword>
<dbReference type="FunFam" id="2.170.130.10:FF:000008">
    <property type="entry name" value="SusC/RagA family TonB-linked outer membrane protein"/>
    <property type="match status" value="1"/>
</dbReference>
<dbReference type="InterPro" id="IPR012910">
    <property type="entry name" value="Plug_dom"/>
</dbReference>
<dbReference type="InterPro" id="IPR036942">
    <property type="entry name" value="Beta-barrel_TonB_sf"/>
</dbReference>
<feature type="domain" description="TonB-dependent receptor plug" evidence="9">
    <location>
        <begin position="225"/>
        <end position="329"/>
    </location>
</feature>
<accession>A0A916JFP5</accession>
<dbReference type="EMBL" id="CAJRAF010000002">
    <property type="protein sequence ID" value="CAG5008888.1"/>
    <property type="molecule type" value="Genomic_DNA"/>
</dbReference>
<dbReference type="SUPFAM" id="SSF49464">
    <property type="entry name" value="Carboxypeptidase regulatory domain-like"/>
    <property type="match status" value="1"/>
</dbReference>
<dbReference type="NCBIfam" id="TIGR04056">
    <property type="entry name" value="OMP_RagA_SusC"/>
    <property type="match status" value="1"/>
</dbReference>
<evidence type="ECO:0000256" key="6">
    <source>
        <dbReference type="ARBA" id="ARBA00023237"/>
    </source>
</evidence>
<evidence type="ECO:0000256" key="7">
    <source>
        <dbReference type="PROSITE-ProRule" id="PRU01360"/>
    </source>
</evidence>
<evidence type="ECO:0000259" key="9">
    <source>
        <dbReference type="Pfam" id="PF07715"/>
    </source>
</evidence>
<proteinExistence type="inferred from homology"/>
<dbReference type="Proteomes" id="UP000680038">
    <property type="component" value="Unassembled WGS sequence"/>
</dbReference>
<dbReference type="Gene3D" id="2.60.40.1120">
    <property type="entry name" value="Carboxypeptidase-like, regulatory domain"/>
    <property type="match status" value="1"/>
</dbReference>
<evidence type="ECO:0000256" key="2">
    <source>
        <dbReference type="ARBA" id="ARBA00022448"/>
    </source>
</evidence>
<evidence type="ECO:0000256" key="4">
    <source>
        <dbReference type="ARBA" id="ARBA00022692"/>
    </source>
</evidence>
<dbReference type="InterPro" id="IPR008969">
    <property type="entry name" value="CarboxyPept-like_regulatory"/>
</dbReference>
<dbReference type="Gene3D" id="2.170.130.10">
    <property type="entry name" value="TonB-dependent receptor, plug domain"/>
    <property type="match status" value="1"/>
</dbReference>
<dbReference type="Gene3D" id="2.40.170.20">
    <property type="entry name" value="TonB-dependent receptor, beta-barrel domain"/>
    <property type="match status" value="1"/>
</dbReference>